<evidence type="ECO:0000259" key="5">
    <source>
        <dbReference type="PROSITE" id="PS50977"/>
    </source>
</evidence>
<dbReference type="Proteomes" id="UP000236732">
    <property type="component" value="Unassembled WGS sequence"/>
</dbReference>
<dbReference type="GO" id="GO:0000976">
    <property type="term" value="F:transcription cis-regulatory region binding"/>
    <property type="evidence" value="ECO:0007669"/>
    <property type="project" value="TreeGrafter"/>
</dbReference>
<keyword evidence="7" id="KW-1185">Reference proteome</keyword>
<dbReference type="SUPFAM" id="SSF48498">
    <property type="entry name" value="Tetracyclin repressor-like, C-terminal domain"/>
    <property type="match status" value="1"/>
</dbReference>
<evidence type="ECO:0000313" key="7">
    <source>
        <dbReference type="Proteomes" id="UP000236732"/>
    </source>
</evidence>
<dbReference type="InterPro" id="IPR009057">
    <property type="entry name" value="Homeodomain-like_sf"/>
</dbReference>
<feature type="DNA-binding region" description="H-T-H motif" evidence="4">
    <location>
        <begin position="34"/>
        <end position="53"/>
    </location>
</feature>
<dbReference type="EMBL" id="FNVT01000001">
    <property type="protein sequence ID" value="SEF93334.1"/>
    <property type="molecule type" value="Genomic_DNA"/>
</dbReference>
<dbReference type="Pfam" id="PF21597">
    <property type="entry name" value="TetR_C_43"/>
    <property type="match status" value="1"/>
</dbReference>
<evidence type="ECO:0000313" key="6">
    <source>
        <dbReference type="EMBL" id="SEF93334.1"/>
    </source>
</evidence>
<name>A0A1H5W1E2_9ACTN</name>
<feature type="domain" description="HTH tetR-type" evidence="5">
    <location>
        <begin position="12"/>
        <end position="71"/>
    </location>
</feature>
<dbReference type="RefSeq" id="WP_160150170.1">
    <property type="nucleotide sequence ID" value="NZ_FNVT01000001.1"/>
</dbReference>
<proteinExistence type="predicted"/>
<evidence type="ECO:0000256" key="2">
    <source>
        <dbReference type="ARBA" id="ARBA00023125"/>
    </source>
</evidence>
<evidence type="ECO:0000256" key="4">
    <source>
        <dbReference type="PROSITE-ProRule" id="PRU00335"/>
    </source>
</evidence>
<dbReference type="PANTHER" id="PTHR30055">
    <property type="entry name" value="HTH-TYPE TRANSCRIPTIONAL REGULATOR RUTR"/>
    <property type="match status" value="1"/>
</dbReference>
<keyword evidence="1" id="KW-0805">Transcription regulation</keyword>
<dbReference type="InterPro" id="IPR036271">
    <property type="entry name" value="Tet_transcr_reg_TetR-rel_C_sf"/>
</dbReference>
<dbReference type="InterPro" id="IPR049445">
    <property type="entry name" value="TetR_SbtR-like_C"/>
</dbReference>
<reference evidence="6 7" key="1">
    <citation type="submission" date="2016-10" db="EMBL/GenBank/DDBJ databases">
        <authorList>
            <person name="de Groot N.N."/>
        </authorList>
    </citation>
    <scope>NUCLEOTIDE SEQUENCE [LARGE SCALE GENOMIC DNA]</scope>
    <source>
        <strain evidence="6 7">CGMCC 4.7037</strain>
    </source>
</reference>
<accession>A0A1H5W1E2</accession>
<dbReference type="InterPro" id="IPR050109">
    <property type="entry name" value="HTH-type_TetR-like_transc_reg"/>
</dbReference>
<dbReference type="Pfam" id="PF00440">
    <property type="entry name" value="TetR_N"/>
    <property type="match status" value="1"/>
</dbReference>
<dbReference type="AlphaFoldDB" id="A0A1H5W1E2"/>
<evidence type="ECO:0000256" key="3">
    <source>
        <dbReference type="ARBA" id="ARBA00023163"/>
    </source>
</evidence>
<dbReference type="PANTHER" id="PTHR30055:SF234">
    <property type="entry name" value="HTH-TYPE TRANSCRIPTIONAL REGULATOR BETI"/>
    <property type="match status" value="1"/>
</dbReference>
<organism evidence="6 7">
    <name type="scientific">Nonomuraea solani</name>
    <dbReference type="NCBI Taxonomy" id="1144553"/>
    <lineage>
        <taxon>Bacteria</taxon>
        <taxon>Bacillati</taxon>
        <taxon>Actinomycetota</taxon>
        <taxon>Actinomycetes</taxon>
        <taxon>Streptosporangiales</taxon>
        <taxon>Streptosporangiaceae</taxon>
        <taxon>Nonomuraea</taxon>
    </lineage>
</organism>
<keyword evidence="2 4" id="KW-0238">DNA-binding</keyword>
<dbReference type="PROSITE" id="PS50977">
    <property type="entry name" value="HTH_TETR_2"/>
    <property type="match status" value="1"/>
</dbReference>
<keyword evidence="3" id="KW-0804">Transcription</keyword>
<evidence type="ECO:0000256" key="1">
    <source>
        <dbReference type="ARBA" id="ARBA00023015"/>
    </source>
</evidence>
<dbReference type="SUPFAM" id="SSF46689">
    <property type="entry name" value="Homeodomain-like"/>
    <property type="match status" value="1"/>
</dbReference>
<dbReference type="Gene3D" id="1.10.357.10">
    <property type="entry name" value="Tetracycline Repressor, domain 2"/>
    <property type="match status" value="1"/>
</dbReference>
<gene>
    <name evidence="6" type="ORF">SAMN05444920_1011055</name>
</gene>
<dbReference type="InterPro" id="IPR001647">
    <property type="entry name" value="HTH_TetR"/>
</dbReference>
<protein>
    <submittedName>
        <fullName evidence="6">DNA-binding transcriptional regulator, AcrR family</fullName>
    </submittedName>
</protein>
<dbReference type="OrthoDB" id="3192968at2"/>
<dbReference type="PRINTS" id="PR00455">
    <property type="entry name" value="HTHTETR"/>
</dbReference>
<sequence length="207" mass="22404">MTTTGGLRADARRNREKLVEAARDLIAEHGTEVSLDDVARRAGVGVGTVYRRFPHRQALVQAVALDDLRRVVDTASTAEAEEPDGWGALGRFVRAAGDDLPLASRLSAWFAPAWDAPRTDPENLRLRRSLLRALDRMVARAQAEGAVRADLTGGDLALLLARVLRPLPGLPDGMDDTDRHLALVLDGLRPGAPLPGRGPSFEDLDVR</sequence>
<dbReference type="GO" id="GO:0003700">
    <property type="term" value="F:DNA-binding transcription factor activity"/>
    <property type="evidence" value="ECO:0007669"/>
    <property type="project" value="TreeGrafter"/>
</dbReference>